<keyword evidence="2" id="KW-0808">Transferase</keyword>
<dbReference type="Gene3D" id="3.90.228.10">
    <property type="match status" value="1"/>
</dbReference>
<evidence type="ECO:0000256" key="3">
    <source>
        <dbReference type="ARBA" id="ARBA00022695"/>
    </source>
</evidence>
<organism evidence="7 8">
    <name type="scientific">Tuber aestivum</name>
    <name type="common">summer truffle</name>
    <dbReference type="NCBI Taxonomy" id="59557"/>
    <lineage>
        <taxon>Eukaryota</taxon>
        <taxon>Fungi</taxon>
        <taxon>Dikarya</taxon>
        <taxon>Ascomycota</taxon>
        <taxon>Pezizomycotina</taxon>
        <taxon>Pezizomycetes</taxon>
        <taxon>Pezizales</taxon>
        <taxon>Tuberaceae</taxon>
        <taxon>Tuber</taxon>
    </lineage>
</organism>
<sequence>MGRREFVRDLEAAKDSSFDGLTGELQERCTGPNLDEYPRAHKYVIYVTSEDVPESFTSSLERVQDACSGHNLPHLLGRIVGALSLGPDSMDESLGGGDEDVGQESDLDWEEDIRIGDVDYLPGVREGSSFKNWEEGAPTKSFTRKLKLQLQEDLRQVRDAGFRVGVFGDFKGEVFYITISIRISKLGISDEALAAWLLDKDKYFIVIIHYTNLYKPLEWLLQPENRSRVGQEMQMWAGLSTSYKASLHECIRMFTKVKDHGSVGPDGVKEGEAGALHSFFMSDAITELLNLRLVSLARYRIQGNLGWEGAESLLKGKLDQGHIAASAIDSSVDIQAFPATLAIGYQKYRDMRSESKTALKPVVAADALSGGGFRGIGSSFPLIAMQYAIRHLVRCTEFCLVCHDKIQSDFEAMKPYVCDSPLCLYQYMSLGFGPRIENEILTQPTVVDLLVSFCYTAAAAMRLRTFPTGMNIHVPSEPKHQARYLGSANRVVFSASFEPPNVKVGDWIYFTPCKDRLPCHLRVVEVSWPEVHVGPPVDVPHPSHDQPSGSPPPGAVPPLSSDFTQGSGYAGFVCIHNKAFDEVSLQKKCLAITRLLDLLPSVREMRAWLKSNSLSGLDVGLRAWVDRILPSSLNILRWIIASNRSCILPADHELGVDGLPVAMRRNDSRILGVNNCLQFRFAMGAPDKEQRFVNSVKEAGSRLDLQCINPSSNFIQRFMSLIDTDPTLFAFHGSPLANWHSIIRSGLNYEFIANGRAFGHGVYHSLDMSISLGYSGHVIPSAVIRQTPTPQPAAGTSRYQGGFYGLETSHWWLKSILNIRNAVSLNEIVNAPGEFVSSSPHLVVDKLDWIQTRYLFVKVIGIDIQTPASPLGDKVEYLQQDTQFSPRGDSGINLQIPALGSKRRDRRVSSPVSAPHARPLPRRGVRVMAPRRARAPNTRSKDLENSPPSSLDGDVLEEGTIPGSATNVIDVENDDARSDSTETTDVMAYFSDEEEEGEGVGDIENKTTPLQCSNTDAILFRPNTHDISSGLLLPPPTYASSAGTRRLTADLHHLLSLQKKYPLEELGFYMNPSSVSNVYQWHIELHSFPPEIPLSTDLATKSLSSVLLEFRFGPNFPMSPPFVRVVRPRFLTLAEGGGGHVTAGGALCMELLTNSGWSAANSMESVLLQVRMAICSEVKPARLAPGAVRDYAAGEARDAYLRACRVHGWGVPQDFLTMV</sequence>
<evidence type="ECO:0000256" key="1">
    <source>
        <dbReference type="ARBA" id="ARBA00022676"/>
    </source>
</evidence>
<proteinExistence type="predicted"/>
<reference evidence="7" key="1">
    <citation type="submission" date="2015-10" db="EMBL/GenBank/DDBJ databases">
        <authorList>
            <person name="Regsiter A."/>
            <person name="william w."/>
        </authorList>
    </citation>
    <scope>NUCLEOTIDE SEQUENCE</scope>
    <source>
        <strain evidence="7">Montdore</strain>
    </source>
</reference>
<evidence type="ECO:0000259" key="6">
    <source>
        <dbReference type="PROSITE" id="PS50127"/>
    </source>
</evidence>
<keyword evidence="8" id="KW-1185">Reference proteome</keyword>
<dbReference type="InterPro" id="IPR051838">
    <property type="entry name" value="ARTD_PARP"/>
</dbReference>
<dbReference type="Proteomes" id="UP001412239">
    <property type="component" value="Unassembled WGS sequence"/>
</dbReference>
<evidence type="ECO:0000256" key="5">
    <source>
        <dbReference type="SAM" id="MobiDB-lite"/>
    </source>
</evidence>
<dbReference type="GO" id="GO:0016779">
    <property type="term" value="F:nucleotidyltransferase activity"/>
    <property type="evidence" value="ECO:0007669"/>
    <property type="project" value="UniProtKB-KW"/>
</dbReference>
<dbReference type="InterPro" id="IPR012317">
    <property type="entry name" value="Poly(ADP-ribose)pol_cat_dom"/>
</dbReference>
<feature type="domain" description="UBC core" evidence="6">
    <location>
        <begin position="1042"/>
        <end position="1219"/>
    </location>
</feature>
<dbReference type="FunFam" id="3.10.110.10:FF:000107">
    <property type="entry name" value="Ubiquitin conjugating enzyme, putative"/>
    <property type="match status" value="1"/>
</dbReference>
<gene>
    <name evidence="7" type="ORF">GSTUAT00000378001</name>
</gene>
<name>A0A292Q9M9_9PEZI</name>
<dbReference type="Gene3D" id="3.10.110.10">
    <property type="entry name" value="Ubiquitin Conjugating Enzyme"/>
    <property type="match status" value="1"/>
</dbReference>
<dbReference type="CDD" id="cd23802">
    <property type="entry name" value="UBCc_UBE2Q"/>
    <property type="match status" value="1"/>
</dbReference>
<dbReference type="EMBL" id="LN890945">
    <property type="protein sequence ID" value="CUS15675.1"/>
    <property type="molecule type" value="Genomic_DNA"/>
</dbReference>
<evidence type="ECO:0000256" key="2">
    <source>
        <dbReference type="ARBA" id="ARBA00022679"/>
    </source>
</evidence>
<dbReference type="PANTHER" id="PTHR21328">
    <property type="entry name" value="POLY ADP-RIBOSE POLYMERASE FAMILY, MEMBER PARP"/>
    <property type="match status" value="1"/>
</dbReference>
<dbReference type="PROSITE" id="PS50127">
    <property type="entry name" value="UBC_2"/>
    <property type="match status" value="1"/>
</dbReference>
<feature type="compositionally biased region" description="Basic residues" evidence="5">
    <location>
        <begin position="919"/>
        <end position="934"/>
    </location>
</feature>
<evidence type="ECO:0000313" key="8">
    <source>
        <dbReference type="Proteomes" id="UP001412239"/>
    </source>
</evidence>
<dbReference type="SUPFAM" id="SSF54495">
    <property type="entry name" value="UBC-like"/>
    <property type="match status" value="1"/>
</dbReference>
<evidence type="ECO:0000256" key="4">
    <source>
        <dbReference type="ARBA" id="ARBA00023027"/>
    </source>
</evidence>
<feature type="region of interest" description="Disordered" evidence="5">
    <location>
        <begin position="536"/>
        <end position="560"/>
    </location>
</feature>
<dbReference type="InterPro" id="IPR016135">
    <property type="entry name" value="UBQ-conjugating_enzyme/RWD"/>
</dbReference>
<evidence type="ECO:0000313" key="7">
    <source>
        <dbReference type="EMBL" id="CUS15675.1"/>
    </source>
</evidence>
<dbReference type="GO" id="GO:0003950">
    <property type="term" value="F:NAD+ poly-ADP-ribosyltransferase activity"/>
    <property type="evidence" value="ECO:0007669"/>
    <property type="project" value="InterPro"/>
</dbReference>
<protein>
    <recommendedName>
        <fullName evidence="6">UBC core domain-containing protein</fullName>
    </recommendedName>
</protein>
<dbReference type="InterPro" id="IPR000608">
    <property type="entry name" value="UBC"/>
</dbReference>
<keyword evidence="4" id="KW-0520">NAD</keyword>
<feature type="region of interest" description="Disordered" evidence="5">
    <location>
        <begin position="883"/>
        <end position="983"/>
    </location>
</feature>
<accession>A0A292Q9M9</accession>
<keyword evidence="3" id="KW-0548">Nucleotidyltransferase</keyword>
<dbReference type="AlphaFoldDB" id="A0A292Q9M9"/>
<keyword evidence="1" id="KW-0328">Glycosyltransferase</keyword>
<dbReference type="Pfam" id="PF00644">
    <property type="entry name" value="PARP"/>
    <property type="match status" value="1"/>
</dbReference>
<dbReference type="SUPFAM" id="SSF56399">
    <property type="entry name" value="ADP-ribosylation"/>
    <property type="match status" value="1"/>
</dbReference>